<sequence length="87" mass="9024">MRNSVGRCIDFRRGGPDEADEATELFLPPVPTILRAVVLGGTMLLGRGVGEVDGGAVAVGGRGGDGAIAGCERGTRVESPARERRVY</sequence>
<name>A0A9P8EXB1_AURME</name>
<comment type="caution">
    <text evidence="1">The sequence shown here is derived from an EMBL/GenBank/DDBJ whole genome shotgun (WGS) entry which is preliminary data.</text>
</comment>
<evidence type="ECO:0000313" key="2">
    <source>
        <dbReference type="Proteomes" id="UP000779574"/>
    </source>
</evidence>
<dbReference type="Proteomes" id="UP000779574">
    <property type="component" value="Unassembled WGS sequence"/>
</dbReference>
<dbReference type="EMBL" id="JAHFXF010000001">
    <property type="protein sequence ID" value="KAG9701316.1"/>
    <property type="molecule type" value="Genomic_DNA"/>
</dbReference>
<dbReference type="AlphaFoldDB" id="A0A9P8EXB1"/>
<protein>
    <submittedName>
        <fullName evidence="1">Uncharacterized protein</fullName>
    </submittedName>
</protein>
<reference evidence="1" key="1">
    <citation type="journal article" date="2021" name="J Fungi (Basel)">
        <title>Virulence traits and population genomics of the black yeast Aureobasidium melanogenum.</title>
        <authorList>
            <person name="Cernosa A."/>
            <person name="Sun X."/>
            <person name="Gostincar C."/>
            <person name="Fang C."/>
            <person name="Gunde-Cimerman N."/>
            <person name="Song Z."/>
        </authorList>
    </citation>
    <scope>NUCLEOTIDE SEQUENCE</scope>
    <source>
        <strain evidence="1">EXF-9911</strain>
    </source>
</reference>
<gene>
    <name evidence="1" type="ORF">KCU76_g45</name>
</gene>
<organism evidence="1 2">
    <name type="scientific">Aureobasidium melanogenum</name>
    <name type="common">Aureobasidium pullulans var. melanogenum</name>
    <dbReference type="NCBI Taxonomy" id="46634"/>
    <lineage>
        <taxon>Eukaryota</taxon>
        <taxon>Fungi</taxon>
        <taxon>Dikarya</taxon>
        <taxon>Ascomycota</taxon>
        <taxon>Pezizomycotina</taxon>
        <taxon>Dothideomycetes</taxon>
        <taxon>Dothideomycetidae</taxon>
        <taxon>Dothideales</taxon>
        <taxon>Saccotheciaceae</taxon>
        <taxon>Aureobasidium</taxon>
    </lineage>
</organism>
<accession>A0A9P8EXB1</accession>
<evidence type="ECO:0000313" key="1">
    <source>
        <dbReference type="EMBL" id="KAG9701316.1"/>
    </source>
</evidence>
<feature type="non-terminal residue" evidence="1">
    <location>
        <position position="87"/>
    </location>
</feature>
<reference evidence="1" key="2">
    <citation type="submission" date="2021-08" db="EMBL/GenBank/DDBJ databases">
        <authorList>
            <person name="Gostincar C."/>
            <person name="Sun X."/>
            <person name="Song Z."/>
            <person name="Gunde-Cimerman N."/>
        </authorList>
    </citation>
    <scope>NUCLEOTIDE SEQUENCE</scope>
    <source>
        <strain evidence="1">EXF-9911</strain>
    </source>
</reference>
<proteinExistence type="predicted"/>